<feature type="region of interest" description="Disordered" evidence="4">
    <location>
        <begin position="320"/>
        <end position="346"/>
    </location>
</feature>
<dbReference type="PANTHER" id="PTHR43132:SF8">
    <property type="entry name" value="HTH-TYPE TRANSCRIPTIONAL REGULATOR KMTR"/>
    <property type="match status" value="1"/>
</dbReference>
<dbReference type="PROSITE" id="PS51257">
    <property type="entry name" value="PROKAR_LIPOPROTEIN"/>
    <property type="match status" value="1"/>
</dbReference>
<gene>
    <name evidence="6" type="ORF">ACFP2T_32555</name>
</gene>
<keyword evidence="7" id="KW-1185">Reference proteome</keyword>
<dbReference type="SMART" id="SM00418">
    <property type="entry name" value="HTH_ARSR"/>
    <property type="match status" value="1"/>
</dbReference>
<evidence type="ECO:0000313" key="7">
    <source>
        <dbReference type="Proteomes" id="UP001596203"/>
    </source>
</evidence>
<name>A0ABW1KGM5_9ACTN</name>
<dbReference type="PANTHER" id="PTHR43132">
    <property type="entry name" value="ARSENICAL RESISTANCE OPERON REPRESSOR ARSR-RELATED"/>
    <property type="match status" value="1"/>
</dbReference>
<organism evidence="6 7">
    <name type="scientific">Plantactinospora solaniradicis</name>
    <dbReference type="NCBI Taxonomy" id="1723736"/>
    <lineage>
        <taxon>Bacteria</taxon>
        <taxon>Bacillati</taxon>
        <taxon>Actinomycetota</taxon>
        <taxon>Actinomycetes</taxon>
        <taxon>Micromonosporales</taxon>
        <taxon>Micromonosporaceae</taxon>
        <taxon>Plantactinospora</taxon>
    </lineage>
</organism>
<evidence type="ECO:0000313" key="6">
    <source>
        <dbReference type="EMBL" id="MFC6020890.1"/>
    </source>
</evidence>
<dbReference type="EMBL" id="JBHSPR010000037">
    <property type="protein sequence ID" value="MFC6020890.1"/>
    <property type="molecule type" value="Genomic_DNA"/>
</dbReference>
<dbReference type="InterPro" id="IPR001845">
    <property type="entry name" value="HTH_ArsR_DNA-bd_dom"/>
</dbReference>
<proteinExistence type="predicted"/>
<dbReference type="InterPro" id="IPR051011">
    <property type="entry name" value="Metal_resp_trans_reg"/>
</dbReference>
<accession>A0ABW1KGM5</accession>
<feature type="domain" description="HTH arsR-type" evidence="5">
    <location>
        <begin position="248"/>
        <end position="320"/>
    </location>
</feature>
<evidence type="ECO:0000256" key="3">
    <source>
        <dbReference type="ARBA" id="ARBA00023163"/>
    </source>
</evidence>
<keyword evidence="3" id="KW-0804">Transcription</keyword>
<dbReference type="Proteomes" id="UP001596203">
    <property type="component" value="Unassembled WGS sequence"/>
</dbReference>
<keyword evidence="1" id="KW-0805">Transcription regulation</keyword>
<reference evidence="7" key="1">
    <citation type="journal article" date="2019" name="Int. J. Syst. Evol. Microbiol.">
        <title>The Global Catalogue of Microorganisms (GCM) 10K type strain sequencing project: providing services to taxonomists for standard genome sequencing and annotation.</title>
        <authorList>
            <consortium name="The Broad Institute Genomics Platform"/>
            <consortium name="The Broad Institute Genome Sequencing Center for Infectious Disease"/>
            <person name="Wu L."/>
            <person name="Ma J."/>
        </authorList>
    </citation>
    <scope>NUCLEOTIDE SEQUENCE [LARGE SCALE GENOMIC DNA]</scope>
    <source>
        <strain evidence="7">ZS-35-S2</strain>
    </source>
</reference>
<protein>
    <submittedName>
        <fullName evidence="6">ArsR/SmtB family transcription factor</fullName>
    </submittedName>
</protein>
<keyword evidence="2" id="KW-0238">DNA-binding</keyword>
<comment type="caution">
    <text evidence="6">The sequence shown here is derived from an EMBL/GenBank/DDBJ whole genome shotgun (WGS) entry which is preliminary data.</text>
</comment>
<dbReference type="RefSeq" id="WP_377428557.1">
    <property type="nucleotide sequence ID" value="NZ_JBHSPR010000037.1"/>
</dbReference>
<dbReference type="SUPFAM" id="SSF46785">
    <property type="entry name" value="Winged helix' DNA-binding domain"/>
    <property type="match status" value="1"/>
</dbReference>
<evidence type="ECO:0000256" key="2">
    <source>
        <dbReference type="ARBA" id="ARBA00023125"/>
    </source>
</evidence>
<sequence>MISLRLDPADLVRVRFVDRMHPVGNAILACQALRDPALAAVMPELADRGEGVAAATGALRHLLPAQGFLPDFLTPYYGLDSVEAGIEAIRATPRQRIRDELTEAYANLPATPWRRRFATADRDALDMLTMSLRRYFDAVLAPDWSSLTLSHRSWVAQAAQTYALSGVDTLFTTLHPAIRWRPPVLEIDSWWSGDVQGTGKGVLLVPTPFAGPLPRVLVEPGQPVLLVYPALALAPTGANPSGDDPLARLLGGTRAAVLRRIGEPGRHTTTTLGRHAGISLSSASEHASALRASGLVHSDRVGGSIVHTLTPLGIHLLAQNGSPRTEPAGPIRRIRPVDPVPTPGRS</sequence>
<dbReference type="Gene3D" id="1.10.10.10">
    <property type="entry name" value="Winged helix-like DNA-binding domain superfamily/Winged helix DNA-binding domain"/>
    <property type="match status" value="1"/>
</dbReference>
<evidence type="ECO:0000256" key="4">
    <source>
        <dbReference type="SAM" id="MobiDB-lite"/>
    </source>
</evidence>
<dbReference type="InterPro" id="IPR036390">
    <property type="entry name" value="WH_DNA-bd_sf"/>
</dbReference>
<evidence type="ECO:0000256" key="1">
    <source>
        <dbReference type="ARBA" id="ARBA00023015"/>
    </source>
</evidence>
<dbReference type="InterPro" id="IPR036388">
    <property type="entry name" value="WH-like_DNA-bd_sf"/>
</dbReference>
<evidence type="ECO:0000259" key="5">
    <source>
        <dbReference type="SMART" id="SM00418"/>
    </source>
</evidence>